<dbReference type="EC" id="3.1.3.7" evidence="6"/>
<feature type="binding site" evidence="7">
    <location>
        <position position="96"/>
    </location>
    <ligand>
        <name>Mg(2+)</name>
        <dbReference type="ChEBI" id="CHEBI:18420"/>
        <label>1</label>
        <note>catalytic</note>
    </ligand>
</feature>
<dbReference type="EMBL" id="CP019948">
    <property type="protein sequence ID" value="ARN81655.1"/>
    <property type="molecule type" value="Genomic_DNA"/>
</dbReference>
<protein>
    <recommendedName>
        <fullName evidence="6">3'(2'),5'-bisphosphate nucleotidase CysQ</fullName>
        <ecNumber evidence="6">3.1.3.7</ecNumber>
    </recommendedName>
    <alternativeName>
        <fullName evidence="6">3'(2'),5-bisphosphonucleoside 3'(2')-phosphohydrolase</fullName>
    </alternativeName>
    <alternativeName>
        <fullName evidence="6">3'-phosphoadenosine 5'-phosphate phosphatase</fullName>
        <shortName evidence="6">PAP phosphatase</shortName>
    </alternativeName>
</protein>
<reference evidence="8 9" key="1">
    <citation type="submission" date="2017-02" db="EMBL/GenBank/DDBJ databases">
        <authorList>
            <person name="Peterson S.W."/>
        </authorList>
    </citation>
    <scope>NUCLEOTIDE SEQUENCE [LARGE SCALE GENOMIC DNA]</scope>
    <source>
        <strain evidence="8 9">S285</strain>
    </source>
</reference>
<organism evidence="8 9">
    <name type="scientific">Methylocystis bryophila</name>
    <dbReference type="NCBI Taxonomy" id="655015"/>
    <lineage>
        <taxon>Bacteria</taxon>
        <taxon>Pseudomonadati</taxon>
        <taxon>Pseudomonadota</taxon>
        <taxon>Alphaproteobacteria</taxon>
        <taxon>Hyphomicrobiales</taxon>
        <taxon>Methylocystaceae</taxon>
        <taxon>Methylocystis</taxon>
    </lineage>
</organism>
<feature type="binding site" evidence="7">
    <location>
        <position position="97"/>
    </location>
    <ligand>
        <name>Mg(2+)</name>
        <dbReference type="ChEBI" id="CHEBI:18420"/>
        <label>1</label>
        <note>catalytic</note>
    </ligand>
</feature>
<feature type="binding site" evidence="6">
    <location>
        <position position="75"/>
    </location>
    <ligand>
        <name>Mg(2+)</name>
        <dbReference type="ChEBI" id="CHEBI:18420"/>
        <label>1</label>
    </ligand>
</feature>
<keyword evidence="6 7" id="KW-0479">Metal-binding</keyword>
<feature type="binding site" evidence="6">
    <location>
        <position position="96"/>
    </location>
    <ligand>
        <name>Mg(2+)</name>
        <dbReference type="ChEBI" id="CHEBI:18420"/>
        <label>1</label>
    </ligand>
</feature>
<dbReference type="PANTHER" id="PTHR43028">
    <property type="entry name" value="3'(2'),5'-BISPHOSPHATE NUCLEOTIDASE 1"/>
    <property type="match status" value="1"/>
</dbReference>
<dbReference type="InterPro" id="IPR020550">
    <property type="entry name" value="Inositol_monophosphatase_CS"/>
</dbReference>
<keyword evidence="3 6" id="KW-0997">Cell inner membrane</keyword>
<proteinExistence type="inferred from homology"/>
<dbReference type="CDD" id="cd01638">
    <property type="entry name" value="CysQ"/>
    <property type="match status" value="1"/>
</dbReference>
<feature type="binding site" evidence="6">
    <location>
        <position position="226"/>
    </location>
    <ligand>
        <name>substrate</name>
    </ligand>
</feature>
<comment type="function">
    <text evidence="6">Converts adenosine-3',5'-bisphosphate (PAP) to AMP.</text>
</comment>
<dbReference type="InterPro" id="IPR050725">
    <property type="entry name" value="CysQ/Inositol_MonoPase"/>
</dbReference>
<feature type="binding site" evidence="6">
    <location>
        <position position="94"/>
    </location>
    <ligand>
        <name>Mg(2+)</name>
        <dbReference type="ChEBI" id="CHEBI:18420"/>
        <label>2</label>
    </ligand>
</feature>
<feature type="binding site" evidence="6">
    <location>
        <position position="75"/>
    </location>
    <ligand>
        <name>substrate</name>
    </ligand>
</feature>
<dbReference type="NCBIfam" id="TIGR01331">
    <property type="entry name" value="bisphos_cysQ"/>
    <property type="match status" value="1"/>
</dbReference>
<keyword evidence="9" id="KW-1185">Reference proteome</keyword>
<sequence>MPPLLPPYDRSAVAILFAKLCLAAGPLAMDVFNREDQGARLKDDASPVTEADEAVEAYLLAELARLMPNTPCIAEESAARGETPTQNGAFILIDPLDGTREFVARRLEFTINIALVEQGEPRAGAVYAPALGELWFGGEAAFHVRAQPGEALPEAAQWRRLAARPEPKDGLVAMVSLSHFDAATESFLARLPIKAQMQAGSSLKFCRIAEGLADVYPRFGPTHEWDTAAGDAVLRAAGGAVLTPGGDPFVYGKAAQNYCNGPYVACGDRSIARFF</sequence>
<evidence type="ECO:0000256" key="2">
    <source>
        <dbReference type="ARBA" id="ARBA00022475"/>
    </source>
</evidence>
<feature type="binding site" evidence="7">
    <location>
        <position position="226"/>
    </location>
    <ligand>
        <name>Mg(2+)</name>
        <dbReference type="ChEBI" id="CHEBI:18420"/>
        <label>1</label>
        <note>catalytic</note>
    </ligand>
</feature>
<dbReference type="HAMAP" id="MF_02095">
    <property type="entry name" value="CysQ"/>
    <property type="match status" value="1"/>
</dbReference>
<evidence type="ECO:0000313" key="8">
    <source>
        <dbReference type="EMBL" id="ARN81655.1"/>
    </source>
</evidence>
<keyword evidence="4 6" id="KW-0378">Hydrolase</keyword>
<evidence type="ECO:0000256" key="3">
    <source>
        <dbReference type="ARBA" id="ARBA00022519"/>
    </source>
</evidence>
<comment type="catalytic activity">
    <reaction evidence="6">
        <text>adenosine 3',5'-bisphosphate + H2O = AMP + phosphate</text>
        <dbReference type="Rhea" id="RHEA:10040"/>
        <dbReference type="ChEBI" id="CHEBI:15377"/>
        <dbReference type="ChEBI" id="CHEBI:43474"/>
        <dbReference type="ChEBI" id="CHEBI:58343"/>
        <dbReference type="ChEBI" id="CHEBI:456215"/>
        <dbReference type="EC" id="3.1.3.7"/>
    </reaction>
</comment>
<dbReference type="Pfam" id="PF00459">
    <property type="entry name" value="Inositol_P"/>
    <property type="match status" value="1"/>
</dbReference>
<keyword evidence="5 6" id="KW-0472">Membrane</keyword>
<dbReference type="SUPFAM" id="SSF56655">
    <property type="entry name" value="Carbohydrate phosphatase"/>
    <property type="match status" value="1"/>
</dbReference>
<accession>A0A1W6MVQ5</accession>
<dbReference type="GO" id="GO:0046854">
    <property type="term" value="P:phosphatidylinositol phosphate biosynthetic process"/>
    <property type="evidence" value="ECO:0007669"/>
    <property type="project" value="InterPro"/>
</dbReference>
<dbReference type="GO" id="GO:0000103">
    <property type="term" value="P:sulfate assimilation"/>
    <property type="evidence" value="ECO:0007669"/>
    <property type="project" value="TreeGrafter"/>
</dbReference>
<dbReference type="STRING" id="655015.B1812_11865"/>
<dbReference type="KEGG" id="mbry:B1812_11865"/>
<evidence type="ECO:0000256" key="7">
    <source>
        <dbReference type="PIRSR" id="PIRSR600760-2"/>
    </source>
</evidence>
<comment type="cofactor">
    <cofactor evidence="6 7">
        <name>Mg(2+)</name>
        <dbReference type="ChEBI" id="CHEBI:18420"/>
    </cofactor>
</comment>
<dbReference type="AlphaFoldDB" id="A0A1W6MVQ5"/>
<dbReference type="PRINTS" id="PR00377">
    <property type="entry name" value="IMPHPHTASES"/>
</dbReference>
<dbReference type="InterPro" id="IPR006240">
    <property type="entry name" value="CysQ"/>
</dbReference>
<dbReference type="Gene3D" id="3.40.190.80">
    <property type="match status" value="1"/>
</dbReference>
<evidence type="ECO:0000313" key="9">
    <source>
        <dbReference type="Proteomes" id="UP000193978"/>
    </source>
</evidence>
<evidence type="ECO:0000256" key="4">
    <source>
        <dbReference type="ARBA" id="ARBA00022801"/>
    </source>
</evidence>
<evidence type="ECO:0000256" key="5">
    <source>
        <dbReference type="ARBA" id="ARBA00023136"/>
    </source>
</evidence>
<comment type="subcellular location">
    <subcellularLocation>
        <location evidence="6">Cell inner membrane</location>
        <topology evidence="6">Peripheral membrane protein</topology>
        <orientation evidence="6">Cytoplasmic side</orientation>
    </subcellularLocation>
</comment>
<evidence type="ECO:0000256" key="1">
    <source>
        <dbReference type="ARBA" id="ARBA00005289"/>
    </source>
</evidence>
<comment type="similarity">
    <text evidence="1 6">Belongs to the inositol monophosphatase superfamily. CysQ family.</text>
</comment>
<name>A0A1W6MVQ5_9HYPH</name>
<dbReference type="GO" id="GO:0000287">
    <property type="term" value="F:magnesium ion binding"/>
    <property type="evidence" value="ECO:0007669"/>
    <property type="project" value="UniProtKB-UniRule"/>
</dbReference>
<keyword evidence="6 7" id="KW-0460">Magnesium</keyword>
<dbReference type="PROSITE" id="PS00630">
    <property type="entry name" value="IMP_2"/>
    <property type="match status" value="1"/>
</dbReference>
<gene>
    <name evidence="6" type="primary">cysQ</name>
    <name evidence="8" type="ORF">B1812_11865</name>
</gene>
<feature type="binding site" evidence="6">
    <location>
        <position position="226"/>
    </location>
    <ligand>
        <name>Mg(2+)</name>
        <dbReference type="ChEBI" id="CHEBI:18420"/>
        <label>2</label>
    </ligand>
</feature>
<dbReference type="InterPro" id="IPR000760">
    <property type="entry name" value="Inositol_monophosphatase-like"/>
</dbReference>
<feature type="binding site" evidence="6">
    <location>
        <position position="94"/>
    </location>
    <ligand>
        <name>Mg(2+)</name>
        <dbReference type="ChEBI" id="CHEBI:18420"/>
        <label>1</label>
    </ligand>
</feature>
<dbReference type="Gene3D" id="3.30.540.10">
    <property type="entry name" value="Fructose-1,6-Bisphosphatase, subunit A, domain 1"/>
    <property type="match status" value="1"/>
</dbReference>
<feature type="binding site" evidence="6">
    <location>
        <begin position="96"/>
        <end position="99"/>
    </location>
    <ligand>
        <name>substrate</name>
    </ligand>
</feature>
<dbReference type="Proteomes" id="UP000193978">
    <property type="component" value="Chromosome"/>
</dbReference>
<feature type="binding site" evidence="7">
    <location>
        <position position="94"/>
    </location>
    <ligand>
        <name>Mg(2+)</name>
        <dbReference type="ChEBI" id="CHEBI:18420"/>
        <label>1</label>
        <note>catalytic</note>
    </ligand>
</feature>
<feature type="binding site" evidence="7">
    <location>
        <position position="75"/>
    </location>
    <ligand>
        <name>Mg(2+)</name>
        <dbReference type="ChEBI" id="CHEBI:18420"/>
        <label>1</label>
        <note>catalytic</note>
    </ligand>
</feature>
<feature type="binding site" evidence="6">
    <location>
        <position position="97"/>
    </location>
    <ligand>
        <name>Mg(2+)</name>
        <dbReference type="ChEBI" id="CHEBI:18420"/>
        <label>2</label>
    </ligand>
</feature>
<dbReference type="GO" id="GO:0005886">
    <property type="term" value="C:plasma membrane"/>
    <property type="evidence" value="ECO:0007669"/>
    <property type="project" value="UniProtKB-SubCell"/>
</dbReference>
<keyword evidence="2 6" id="KW-1003">Cell membrane</keyword>
<evidence type="ECO:0000256" key="6">
    <source>
        <dbReference type="HAMAP-Rule" id="MF_02095"/>
    </source>
</evidence>
<dbReference type="GO" id="GO:0050427">
    <property type="term" value="P:3'-phosphoadenosine 5'-phosphosulfate metabolic process"/>
    <property type="evidence" value="ECO:0007669"/>
    <property type="project" value="TreeGrafter"/>
</dbReference>
<dbReference type="PANTHER" id="PTHR43028:SF5">
    <property type="entry name" value="3'(2'),5'-BISPHOSPHATE NUCLEOTIDASE 1"/>
    <property type="match status" value="1"/>
</dbReference>
<dbReference type="GO" id="GO:0008441">
    <property type="term" value="F:3'(2'),5'-bisphosphate nucleotidase activity"/>
    <property type="evidence" value="ECO:0007669"/>
    <property type="project" value="UniProtKB-UniRule"/>
</dbReference>